<dbReference type="Pfam" id="PF18147">
    <property type="entry name" value="Suv3_C_1"/>
    <property type="match status" value="1"/>
</dbReference>
<evidence type="ECO:0000313" key="14">
    <source>
        <dbReference type="EMBL" id="KAK8235892.1"/>
    </source>
</evidence>
<evidence type="ECO:0000256" key="10">
    <source>
        <dbReference type="ARBA" id="ARBA00023128"/>
    </source>
</evidence>
<dbReference type="InterPro" id="IPR022192">
    <property type="entry name" value="SUV3_C"/>
</dbReference>
<organism evidence="14 15">
    <name type="scientific">Phyllosticta capitalensis</name>
    <dbReference type="NCBI Taxonomy" id="121624"/>
    <lineage>
        <taxon>Eukaryota</taxon>
        <taxon>Fungi</taxon>
        <taxon>Dikarya</taxon>
        <taxon>Ascomycota</taxon>
        <taxon>Pezizomycotina</taxon>
        <taxon>Dothideomycetes</taxon>
        <taxon>Dothideomycetes incertae sedis</taxon>
        <taxon>Botryosphaeriales</taxon>
        <taxon>Phyllostictaceae</taxon>
        <taxon>Phyllosticta</taxon>
    </lineage>
</organism>
<dbReference type="InterPro" id="IPR050699">
    <property type="entry name" value="RNA-DNA_Helicase"/>
</dbReference>
<evidence type="ECO:0000256" key="7">
    <source>
        <dbReference type="ARBA" id="ARBA00022806"/>
    </source>
</evidence>
<dbReference type="PANTHER" id="PTHR12131">
    <property type="entry name" value="ATP-DEPENDENT RNA AND DNA HELICASE"/>
    <property type="match status" value="1"/>
</dbReference>
<evidence type="ECO:0000256" key="8">
    <source>
        <dbReference type="ARBA" id="ARBA00022840"/>
    </source>
</evidence>
<dbReference type="Pfam" id="PF00271">
    <property type="entry name" value="Helicase_C"/>
    <property type="match status" value="1"/>
</dbReference>
<dbReference type="GO" id="GO:0016787">
    <property type="term" value="F:hydrolase activity"/>
    <property type="evidence" value="ECO:0007669"/>
    <property type="project" value="UniProtKB-KW"/>
</dbReference>
<sequence length="889" mass="99471">MLTTARRSRTCLLCTPVRRSLLRPARASFHASSSLDRQLKNKPRRITVPGSVARPSIRPGLRSNVRVDRAQIPKIKDQARDPANFKRFVFARLRTQANALKNTPVFEGMGLDVKKKYAAWTTFVQRLEKDFEHYATPREGQNEELGRLWRTLQQALQERGPFGLDKQMETSFLGHLASSKFIDKDLYNSQKAMADLRYPTEWFANTRSRPRKIIMHVGPTNSGKTYHALKRLEEKGGVYAGPLRLLAHEVYTRMNAKGVNANLVTGEERRRSPLDGPLKVTACTVEMVPLATKIGVAVIDEIQMIGHIDRGWAWTQAVLGVQADEVHLCGEARSVPLIKSLAASMGEEFEVRNYERLTPLDVDEKPIGPDLKGLRAGDCIVAFSKIDIHAIKQKIQTKFGYKVAIVYGSLPPETRAAQARLFNDPDSGYDILVASDAVGMGLNLSIKRIIFHTTYKFNGFEVVRLSLPDFKQIAGRAGRFKSAYQANKDAQVANGTTSQEAVVEEKTGGLVTAIERDDFQFVKANLKAEPEPLKTAGIFPPDAIVERFATFFPPRTPFSFILLQLVELARVHDRFHMCMLKDQLAIADVIQCVDGLSVSERLTFCISPATIIKPSTIGEVPFENKLLIEMARCVGEHRSGSLLDIPGFGFEALDMASEDLNTPEQRRVRLGRLESLHKSLVLYLWLSYRFSGVFTTRSLAFKAKEMVEEAIEKHLTEQAESAADRLAERRRALKRSSESIRDQLRETLEESERQDQRGEGGAIPHGSFNENDEVLDIPEEPVVDEVADEDEAVDQEMEVSGNSEAVSEHEDSAVVSEHEEEVPEHEDRPDDFSLPEEFSGNQQEGHDSISEEATEEGQQEREHTPVADAEGHDDQSGKDEARETSSKGA</sequence>
<name>A0ABR1YR25_9PEZI</name>
<dbReference type="PROSITE" id="PS51194">
    <property type="entry name" value="HELICASE_CTER"/>
    <property type="match status" value="1"/>
</dbReference>
<keyword evidence="5" id="KW-0547">Nucleotide-binding</keyword>
<comment type="cofactor">
    <cofactor evidence="1">
        <name>Mn(2+)</name>
        <dbReference type="ChEBI" id="CHEBI:29035"/>
    </cofactor>
</comment>
<keyword evidence="7" id="KW-0347">Helicase</keyword>
<dbReference type="InterPro" id="IPR044774">
    <property type="entry name" value="Suv3_DEXQc"/>
</dbReference>
<comment type="subcellular location">
    <subcellularLocation>
        <location evidence="3">Mitochondrion</location>
    </subcellularLocation>
</comment>
<evidence type="ECO:0000256" key="2">
    <source>
        <dbReference type="ARBA" id="ARBA00001946"/>
    </source>
</evidence>
<evidence type="ECO:0000259" key="13">
    <source>
        <dbReference type="PROSITE" id="PS51194"/>
    </source>
</evidence>
<proteinExistence type="predicted"/>
<evidence type="ECO:0000256" key="11">
    <source>
        <dbReference type="ARBA" id="ARBA00047984"/>
    </source>
</evidence>
<keyword evidence="6 14" id="KW-0378">Hydrolase</keyword>
<feature type="region of interest" description="Disordered" evidence="12">
    <location>
        <begin position="730"/>
        <end position="776"/>
    </location>
</feature>
<keyword evidence="9" id="KW-0809">Transit peptide</keyword>
<evidence type="ECO:0000256" key="3">
    <source>
        <dbReference type="ARBA" id="ARBA00004173"/>
    </source>
</evidence>
<comment type="caution">
    <text evidence="14">The sequence shown here is derived from an EMBL/GenBank/DDBJ whole genome shotgun (WGS) entry which is preliminary data.</text>
</comment>
<dbReference type="Gene3D" id="1.20.58.1080">
    <property type="match status" value="1"/>
</dbReference>
<dbReference type="CDD" id="cd18805">
    <property type="entry name" value="SF2_C_suv3"/>
    <property type="match status" value="1"/>
</dbReference>
<evidence type="ECO:0000256" key="12">
    <source>
        <dbReference type="SAM" id="MobiDB-lite"/>
    </source>
</evidence>
<dbReference type="EMBL" id="JBBWRZ010000005">
    <property type="protein sequence ID" value="KAK8235892.1"/>
    <property type="molecule type" value="Genomic_DNA"/>
</dbReference>
<feature type="compositionally biased region" description="Basic and acidic residues" evidence="12">
    <location>
        <begin position="858"/>
        <end position="889"/>
    </location>
</feature>
<dbReference type="EC" id="3.6.4.13" evidence="4"/>
<protein>
    <recommendedName>
        <fullName evidence="4">RNA helicase</fullName>
        <ecNumber evidence="4">3.6.4.13</ecNumber>
    </recommendedName>
</protein>
<keyword evidence="15" id="KW-1185">Reference proteome</keyword>
<dbReference type="SMART" id="SM00490">
    <property type="entry name" value="HELICc"/>
    <property type="match status" value="1"/>
</dbReference>
<dbReference type="Gene3D" id="1.20.272.40">
    <property type="match status" value="1"/>
</dbReference>
<keyword evidence="8" id="KW-0067">ATP-binding</keyword>
<dbReference type="PANTHER" id="PTHR12131:SF1">
    <property type="entry name" value="ATP-DEPENDENT RNA HELICASE SUPV3L1, MITOCHONDRIAL-RELATED"/>
    <property type="match status" value="1"/>
</dbReference>
<accession>A0ABR1YR25</accession>
<dbReference type="Proteomes" id="UP001492380">
    <property type="component" value="Unassembled WGS sequence"/>
</dbReference>
<evidence type="ECO:0000256" key="5">
    <source>
        <dbReference type="ARBA" id="ARBA00022741"/>
    </source>
</evidence>
<comment type="cofactor">
    <cofactor evidence="2">
        <name>Mg(2+)</name>
        <dbReference type="ChEBI" id="CHEBI:18420"/>
    </cofactor>
</comment>
<evidence type="ECO:0000256" key="9">
    <source>
        <dbReference type="ARBA" id="ARBA00022946"/>
    </source>
</evidence>
<reference evidence="14 15" key="1">
    <citation type="submission" date="2024-04" db="EMBL/GenBank/DDBJ databases">
        <title>Phyllosticta paracitricarpa is synonymous to the EU quarantine fungus P. citricarpa based on phylogenomic analyses.</title>
        <authorList>
            <consortium name="Lawrence Berkeley National Laboratory"/>
            <person name="Van Ingen-Buijs V.A."/>
            <person name="Van Westerhoven A.C."/>
            <person name="Haridas S."/>
            <person name="Skiadas P."/>
            <person name="Martin F."/>
            <person name="Groenewald J.Z."/>
            <person name="Crous P.W."/>
            <person name="Seidl M.F."/>
        </authorList>
    </citation>
    <scope>NUCLEOTIDE SEQUENCE [LARGE SCALE GENOMIC DNA]</scope>
    <source>
        <strain evidence="14 15">CBS 123374</strain>
    </source>
</reference>
<dbReference type="Pfam" id="PF22527">
    <property type="entry name" value="DEXQc_Suv3"/>
    <property type="match status" value="1"/>
</dbReference>
<feature type="compositionally biased region" description="Basic and acidic residues" evidence="12">
    <location>
        <begin position="730"/>
        <end position="758"/>
    </location>
</feature>
<dbReference type="InterPro" id="IPR055206">
    <property type="entry name" value="DEXQc_SUV3"/>
</dbReference>
<evidence type="ECO:0000256" key="4">
    <source>
        <dbReference type="ARBA" id="ARBA00012552"/>
    </source>
</evidence>
<evidence type="ECO:0000256" key="6">
    <source>
        <dbReference type="ARBA" id="ARBA00022801"/>
    </source>
</evidence>
<feature type="domain" description="Helicase C-terminal" evidence="13">
    <location>
        <begin position="366"/>
        <end position="537"/>
    </location>
</feature>
<comment type="catalytic activity">
    <reaction evidence="11">
        <text>ATP + H2O = ADP + phosphate + H(+)</text>
        <dbReference type="Rhea" id="RHEA:13065"/>
        <dbReference type="ChEBI" id="CHEBI:15377"/>
        <dbReference type="ChEBI" id="CHEBI:15378"/>
        <dbReference type="ChEBI" id="CHEBI:30616"/>
        <dbReference type="ChEBI" id="CHEBI:43474"/>
        <dbReference type="ChEBI" id="CHEBI:456216"/>
        <dbReference type="EC" id="3.6.4.13"/>
    </reaction>
</comment>
<evidence type="ECO:0000313" key="15">
    <source>
        <dbReference type="Proteomes" id="UP001492380"/>
    </source>
</evidence>
<keyword evidence="10" id="KW-0496">Mitochondrion</keyword>
<gene>
    <name evidence="14" type="ORF">HDK90DRAFT_533979</name>
</gene>
<feature type="region of interest" description="Disordered" evidence="12">
    <location>
        <begin position="790"/>
        <end position="889"/>
    </location>
</feature>
<dbReference type="Gene3D" id="3.40.50.300">
    <property type="entry name" value="P-loop containing nucleotide triphosphate hydrolases"/>
    <property type="match status" value="2"/>
</dbReference>
<dbReference type="InterPro" id="IPR041082">
    <property type="entry name" value="Suv3_C_1"/>
</dbReference>
<dbReference type="SUPFAM" id="SSF52540">
    <property type="entry name" value="P-loop containing nucleoside triphosphate hydrolases"/>
    <property type="match status" value="1"/>
</dbReference>
<dbReference type="CDD" id="cd17913">
    <property type="entry name" value="DEXQc_Suv3"/>
    <property type="match status" value="1"/>
</dbReference>
<dbReference type="InterPro" id="IPR027417">
    <property type="entry name" value="P-loop_NTPase"/>
</dbReference>
<dbReference type="Pfam" id="PF12513">
    <property type="entry name" value="SUV3_C"/>
    <property type="match status" value="1"/>
</dbReference>
<dbReference type="InterPro" id="IPR001650">
    <property type="entry name" value="Helicase_C-like"/>
</dbReference>
<evidence type="ECO:0000256" key="1">
    <source>
        <dbReference type="ARBA" id="ARBA00001936"/>
    </source>
</evidence>